<evidence type="ECO:0000313" key="1">
    <source>
        <dbReference type="EMBL" id="KAK3795442.1"/>
    </source>
</evidence>
<proteinExistence type="predicted"/>
<accession>A0AAE1AWZ8</accession>
<keyword evidence="2" id="KW-1185">Reference proteome</keyword>
<reference evidence="1" key="1">
    <citation type="journal article" date="2023" name="G3 (Bethesda)">
        <title>A reference genome for the long-term kleptoplast-retaining sea slug Elysia crispata morphotype clarki.</title>
        <authorList>
            <person name="Eastman K.E."/>
            <person name="Pendleton A.L."/>
            <person name="Shaikh M.A."/>
            <person name="Suttiyut T."/>
            <person name="Ogas R."/>
            <person name="Tomko P."/>
            <person name="Gavelis G."/>
            <person name="Widhalm J.R."/>
            <person name="Wisecaver J.H."/>
        </authorList>
    </citation>
    <scope>NUCLEOTIDE SEQUENCE</scope>
    <source>
        <strain evidence="1">ECLA1</strain>
    </source>
</reference>
<dbReference type="AlphaFoldDB" id="A0AAE1AWZ8"/>
<evidence type="ECO:0000313" key="2">
    <source>
        <dbReference type="Proteomes" id="UP001283361"/>
    </source>
</evidence>
<comment type="caution">
    <text evidence="1">The sequence shown here is derived from an EMBL/GenBank/DDBJ whole genome shotgun (WGS) entry which is preliminary data.</text>
</comment>
<name>A0AAE1AWZ8_9GAST</name>
<dbReference type="Proteomes" id="UP001283361">
    <property type="component" value="Unassembled WGS sequence"/>
</dbReference>
<dbReference type="EMBL" id="JAWDGP010001056">
    <property type="protein sequence ID" value="KAK3795442.1"/>
    <property type="molecule type" value="Genomic_DNA"/>
</dbReference>
<organism evidence="1 2">
    <name type="scientific">Elysia crispata</name>
    <name type="common">lettuce slug</name>
    <dbReference type="NCBI Taxonomy" id="231223"/>
    <lineage>
        <taxon>Eukaryota</taxon>
        <taxon>Metazoa</taxon>
        <taxon>Spiralia</taxon>
        <taxon>Lophotrochozoa</taxon>
        <taxon>Mollusca</taxon>
        <taxon>Gastropoda</taxon>
        <taxon>Heterobranchia</taxon>
        <taxon>Euthyneura</taxon>
        <taxon>Panpulmonata</taxon>
        <taxon>Sacoglossa</taxon>
        <taxon>Placobranchoidea</taxon>
        <taxon>Plakobranchidae</taxon>
        <taxon>Elysia</taxon>
    </lineage>
</organism>
<protein>
    <submittedName>
        <fullName evidence="1">Uncharacterized protein</fullName>
    </submittedName>
</protein>
<gene>
    <name evidence="1" type="ORF">RRG08_045432</name>
</gene>
<sequence length="108" mass="11574">MLSITVRPRAKAIHSRLSTEPTCDYASTMKFCVASSSSAGPNKRETTVPSVLGGLARRGCFLAWSPHSRGTKPPAPLGQAACVRACLRNRAGKSPGLLYYKPRNKSLT</sequence>